<dbReference type="Proteomes" id="UP001231189">
    <property type="component" value="Unassembled WGS sequence"/>
</dbReference>
<keyword evidence="4" id="KW-1185">Reference proteome</keyword>
<dbReference type="Pfam" id="PF13456">
    <property type="entry name" value="RVT_3"/>
    <property type="match status" value="1"/>
</dbReference>
<dbReference type="CDD" id="cd06222">
    <property type="entry name" value="RNase_H_like"/>
    <property type="match status" value="1"/>
</dbReference>
<reference evidence="3" key="1">
    <citation type="submission" date="2023-07" db="EMBL/GenBank/DDBJ databases">
        <title>A chromosome-level genome assembly of Lolium multiflorum.</title>
        <authorList>
            <person name="Chen Y."/>
            <person name="Copetti D."/>
            <person name="Kolliker R."/>
            <person name="Studer B."/>
        </authorList>
    </citation>
    <scope>NUCLEOTIDE SEQUENCE</scope>
    <source>
        <strain evidence="3">02402/16</strain>
        <tissue evidence="3">Leaf</tissue>
    </source>
</reference>
<dbReference type="GO" id="GO:0003676">
    <property type="term" value="F:nucleic acid binding"/>
    <property type="evidence" value="ECO:0007669"/>
    <property type="project" value="InterPro"/>
</dbReference>
<evidence type="ECO:0000256" key="1">
    <source>
        <dbReference type="SAM" id="MobiDB-lite"/>
    </source>
</evidence>
<evidence type="ECO:0000313" key="4">
    <source>
        <dbReference type="Proteomes" id="UP001231189"/>
    </source>
</evidence>
<dbReference type="SUPFAM" id="SSF53098">
    <property type="entry name" value="Ribonuclease H-like"/>
    <property type="match status" value="1"/>
</dbReference>
<feature type="domain" description="RNase H type-1" evidence="2">
    <location>
        <begin position="37"/>
        <end position="155"/>
    </location>
</feature>
<gene>
    <name evidence="3" type="ORF">QYE76_062647</name>
</gene>
<accession>A0AAD8S3J5</accession>
<dbReference type="GO" id="GO:0004523">
    <property type="term" value="F:RNA-DNA hybrid ribonuclease activity"/>
    <property type="evidence" value="ECO:0007669"/>
    <property type="project" value="InterPro"/>
</dbReference>
<dbReference type="InterPro" id="IPR012337">
    <property type="entry name" value="RNaseH-like_sf"/>
</dbReference>
<protein>
    <recommendedName>
        <fullName evidence="2">RNase H type-1 domain-containing protein</fullName>
    </recommendedName>
</protein>
<dbReference type="InterPro" id="IPR044730">
    <property type="entry name" value="RNase_H-like_dom_plant"/>
</dbReference>
<proteinExistence type="predicted"/>
<dbReference type="PANTHER" id="PTHR48212:SF1">
    <property type="entry name" value="CCHC-TYPE DOMAIN-CONTAINING PROTEIN"/>
    <property type="match status" value="1"/>
</dbReference>
<evidence type="ECO:0000259" key="2">
    <source>
        <dbReference type="Pfam" id="PF13456"/>
    </source>
</evidence>
<dbReference type="InterPro" id="IPR002156">
    <property type="entry name" value="RNaseH_domain"/>
</dbReference>
<comment type="caution">
    <text evidence="3">The sequence shown here is derived from an EMBL/GenBank/DDBJ whole genome shotgun (WGS) entry which is preliminary data.</text>
</comment>
<name>A0AAD8S3J5_LOLMU</name>
<dbReference type="AlphaFoldDB" id="A0AAD8S3J5"/>
<sequence length="466" mass="52269">MIIDQGSGLGVKNRVEEERHQVCMKWKPPAANQAKLNTDGAFVNNNEAGIGMILRDHHGKVIVASSREILQCQDATEAELMAIEEGVQLGLLYTTLPFSVETDCSEAVELIKEATPNTSIYAFRISVIRELLREREISVSKISRDANRASHELAKIGFSRINLTLGYGLLSRTSEHFSEQYGKPSRTDKAIHPLIVSVVILPLKIVLGFRYEEESNCSPQQFYPASIHVPQHEERLPAGPLFGQPSTPQVQVPTREFDDEEKLSLLSLEFNWSAEDDPLRPAIIKEMKKIKDGRDLVEEMKKIEKKMQLSNMISSQLELELSAPEVSFVTCEVPTPSHVPEQSSKGTTEAAAVEEEKVAEIEEEESPQILETQESEVQVDMSIVVQELDETGLSNPLNDMCPTEFSAILLHSMIPLLKVELKHDLLNLDNDFTCAPLIEAKHGSSRYPMGSWWMYDMVMRSKVEEA</sequence>
<dbReference type="InterPro" id="IPR036397">
    <property type="entry name" value="RNaseH_sf"/>
</dbReference>
<evidence type="ECO:0000313" key="3">
    <source>
        <dbReference type="EMBL" id="KAK1644842.1"/>
    </source>
</evidence>
<organism evidence="3 4">
    <name type="scientific">Lolium multiflorum</name>
    <name type="common">Italian ryegrass</name>
    <name type="synonym">Lolium perenne subsp. multiflorum</name>
    <dbReference type="NCBI Taxonomy" id="4521"/>
    <lineage>
        <taxon>Eukaryota</taxon>
        <taxon>Viridiplantae</taxon>
        <taxon>Streptophyta</taxon>
        <taxon>Embryophyta</taxon>
        <taxon>Tracheophyta</taxon>
        <taxon>Spermatophyta</taxon>
        <taxon>Magnoliopsida</taxon>
        <taxon>Liliopsida</taxon>
        <taxon>Poales</taxon>
        <taxon>Poaceae</taxon>
        <taxon>BOP clade</taxon>
        <taxon>Pooideae</taxon>
        <taxon>Poodae</taxon>
        <taxon>Poeae</taxon>
        <taxon>Poeae Chloroplast Group 2 (Poeae type)</taxon>
        <taxon>Loliodinae</taxon>
        <taxon>Loliinae</taxon>
        <taxon>Lolium</taxon>
    </lineage>
</organism>
<dbReference type="EMBL" id="JAUUTY010000004">
    <property type="protein sequence ID" value="KAK1644842.1"/>
    <property type="molecule type" value="Genomic_DNA"/>
</dbReference>
<dbReference type="Gene3D" id="3.30.420.10">
    <property type="entry name" value="Ribonuclease H-like superfamily/Ribonuclease H"/>
    <property type="match status" value="1"/>
</dbReference>
<dbReference type="PANTHER" id="PTHR48212">
    <property type="entry name" value="CCHC-TYPE DOMAIN-CONTAINING PROTEIN"/>
    <property type="match status" value="1"/>
</dbReference>
<feature type="region of interest" description="Disordered" evidence="1">
    <location>
        <begin position="335"/>
        <end position="366"/>
    </location>
</feature>